<dbReference type="AlphaFoldDB" id="A0A6M1SE82"/>
<dbReference type="RefSeq" id="WP_164534144.1">
    <property type="nucleotide sequence ID" value="NZ_JAALFG010000002.1"/>
</dbReference>
<keyword evidence="3" id="KW-1185">Reference proteome</keyword>
<proteinExistence type="predicted"/>
<name>A0A6M1SE82_9HYPH</name>
<keyword evidence="1" id="KW-0732">Signal</keyword>
<dbReference type="Proteomes" id="UP000474802">
    <property type="component" value="Unassembled WGS sequence"/>
</dbReference>
<protein>
    <submittedName>
        <fullName evidence="2">Uncharacterized protein</fullName>
    </submittedName>
</protein>
<accession>A0A6M1SE82</accession>
<dbReference type="EMBL" id="JAALFG010000002">
    <property type="protein sequence ID" value="NGP17897.1"/>
    <property type="molecule type" value="Genomic_DNA"/>
</dbReference>
<reference evidence="2 3" key="2">
    <citation type="submission" date="2020-03" db="EMBL/GenBank/DDBJ databases">
        <title>Devosia chinhatensis sp. nov., isolated from a hexachlorocyclohexane (HCH) dump site in India.</title>
        <authorList>
            <person name="Kumar M."/>
            <person name="Lal R."/>
        </authorList>
    </citation>
    <scope>NUCLEOTIDE SEQUENCE [LARGE SCALE GENOMIC DNA]</scope>
    <source>
        <strain evidence="2 3">H239</strain>
    </source>
</reference>
<organism evidence="2 3">
    <name type="scientific">Devosia aurantiaca</name>
    <dbReference type="NCBI Taxonomy" id="2714858"/>
    <lineage>
        <taxon>Bacteria</taxon>
        <taxon>Pseudomonadati</taxon>
        <taxon>Pseudomonadota</taxon>
        <taxon>Alphaproteobacteria</taxon>
        <taxon>Hyphomicrobiales</taxon>
        <taxon>Devosiaceae</taxon>
        <taxon>Devosia</taxon>
    </lineage>
</organism>
<reference evidence="2 3" key="1">
    <citation type="submission" date="2020-02" db="EMBL/GenBank/DDBJ databases">
        <authorList>
            <person name="Khan S.A."/>
            <person name="Jeon C.O."/>
            <person name="Chun B.H."/>
        </authorList>
    </citation>
    <scope>NUCLEOTIDE SEQUENCE [LARGE SCALE GENOMIC DNA]</scope>
    <source>
        <strain evidence="2 3">H239</strain>
    </source>
</reference>
<feature type="chain" id="PRO_5026800329" evidence="1">
    <location>
        <begin position="22"/>
        <end position="167"/>
    </location>
</feature>
<gene>
    <name evidence="2" type="ORF">G5575_09740</name>
</gene>
<evidence type="ECO:0000313" key="2">
    <source>
        <dbReference type="EMBL" id="NGP17897.1"/>
    </source>
</evidence>
<evidence type="ECO:0000313" key="3">
    <source>
        <dbReference type="Proteomes" id="UP000474802"/>
    </source>
</evidence>
<evidence type="ECO:0000256" key="1">
    <source>
        <dbReference type="SAM" id="SignalP"/>
    </source>
</evidence>
<feature type="signal peptide" evidence="1">
    <location>
        <begin position="1"/>
        <end position="21"/>
    </location>
</feature>
<comment type="caution">
    <text evidence="2">The sequence shown here is derived from an EMBL/GenBank/DDBJ whole genome shotgun (WGS) entry which is preliminary data.</text>
</comment>
<sequence length="167" mass="18511">MMKRVLAAGLISLVLAGTSMAQTGAGWSRFEDAETGFSVDLPFGLFQLSPTEDGQSRLFLETDGDGQINLYQGDAAGLTLDDFADRLSADDPNREITYRAEGESWFVLSGFSHSEIEGVEPLIFYTKVLLSRDGQRFSGFEVSYPSSDKVRYDAIIERIEDSFSRPR</sequence>